<dbReference type="Proteomes" id="UP000274822">
    <property type="component" value="Unassembled WGS sequence"/>
</dbReference>
<proteinExistence type="predicted"/>
<organism evidence="1 2">
    <name type="scientific">Jimgerdemannia flammicorona</name>
    <dbReference type="NCBI Taxonomy" id="994334"/>
    <lineage>
        <taxon>Eukaryota</taxon>
        <taxon>Fungi</taxon>
        <taxon>Fungi incertae sedis</taxon>
        <taxon>Mucoromycota</taxon>
        <taxon>Mucoromycotina</taxon>
        <taxon>Endogonomycetes</taxon>
        <taxon>Endogonales</taxon>
        <taxon>Endogonaceae</taxon>
        <taxon>Jimgerdemannia</taxon>
    </lineage>
</organism>
<protein>
    <submittedName>
        <fullName evidence="1">Uncharacterized protein</fullName>
    </submittedName>
</protein>
<name>A0A433QM73_9FUNG</name>
<accession>A0A433QM73</accession>
<dbReference type="AlphaFoldDB" id="A0A433QM73"/>
<keyword evidence="2" id="KW-1185">Reference proteome</keyword>
<dbReference type="EMBL" id="RBNJ01003489">
    <property type="protein sequence ID" value="RUS30859.1"/>
    <property type="molecule type" value="Genomic_DNA"/>
</dbReference>
<sequence>MNHNLEGYMLYRSIDYDARFSKLKLNVEGTSELSFRERIHVHCKNSRLRIYFFTITHNESTGVSAELNSLSSKS</sequence>
<reference evidence="1 2" key="1">
    <citation type="journal article" date="2018" name="New Phytol.">
        <title>Phylogenomics of Endogonaceae and evolution of mycorrhizas within Mucoromycota.</title>
        <authorList>
            <person name="Chang Y."/>
            <person name="Desiro A."/>
            <person name="Na H."/>
            <person name="Sandor L."/>
            <person name="Lipzen A."/>
            <person name="Clum A."/>
            <person name="Barry K."/>
            <person name="Grigoriev I.V."/>
            <person name="Martin F.M."/>
            <person name="Stajich J.E."/>
            <person name="Smith M.E."/>
            <person name="Bonito G."/>
            <person name="Spatafora J.W."/>
        </authorList>
    </citation>
    <scope>NUCLEOTIDE SEQUENCE [LARGE SCALE GENOMIC DNA]</scope>
    <source>
        <strain evidence="1 2">AD002</strain>
    </source>
</reference>
<evidence type="ECO:0000313" key="1">
    <source>
        <dbReference type="EMBL" id="RUS30859.1"/>
    </source>
</evidence>
<evidence type="ECO:0000313" key="2">
    <source>
        <dbReference type="Proteomes" id="UP000274822"/>
    </source>
</evidence>
<comment type="caution">
    <text evidence="1">The sequence shown here is derived from an EMBL/GenBank/DDBJ whole genome shotgun (WGS) entry which is preliminary data.</text>
</comment>
<gene>
    <name evidence="1" type="ORF">BC938DRAFT_478844</name>
</gene>